<sequence>MFWWIDNVVGPYMFFVNEWFEWLTLGVLIVSSALIGKFFHPRSFDSWEDYFWPVLFITVATVLIPTASVLIMFILPIIAVVLLIAAVGGGIFWAVQNNFWIKRGKQ</sequence>
<protein>
    <submittedName>
        <fullName evidence="2">Hyphothetical protein</fullName>
    </submittedName>
</protein>
<organism evidence="2 3">
    <name type="scientific">Escherichia phage 4MG</name>
    <dbReference type="NCBI Taxonomy" id="1391428"/>
    <lineage>
        <taxon>Viruses</taxon>
        <taxon>Duplodnaviria</taxon>
        <taxon>Heunggongvirae</taxon>
        <taxon>Uroviricota</taxon>
        <taxon>Caudoviricetes</taxon>
        <taxon>Vequintavirinae</taxon>
        <taxon>Seunavirus</taxon>
        <taxon>Seunavirus 4MG</taxon>
    </lineage>
</organism>
<name>V5KSP6_9CAUD</name>
<dbReference type="RefSeq" id="YP_008857373.1">
    <property type="nucleotide sequence ID" value="NC_022968.1"/>
</dbReference>
<evidence type="ECO:0000313" key="3">
    <source>
        <dbReference type="Proteomes" id="UP000018620"/>
    </source>
</evidence>
<feature type="transmembrane region" description="Helical" evidence="1">
    <location>
        <begin position="51"/>
        <end position="71"/>
    </location>
</feature>
<gene>
    <name evidence="2" type="ORF">4MG_157</name>
</gene>
<proteinExistence type="predicted"/>
<dbReference type="KEGG" id="vg:17776407"/>
<keyword evidence="1" id="KW-0812">Transmembrane</keyword>
<dbReference type="Proteomes" id="UP000018620">
    <property type="component" value="Segment"/>
</dbReference>
<evidence type="ECO:0000313" key="2">
    <source>
        <dbReference type="EMBL" id="AGZ17631.1"/>
    </source>
</evidence>
<reference evidence="2 3" key="1">
    <citation type="journal article" date="2014" name="Arch. Virol.">
        <title>Complete genome sequence of enterobacteria phage 4MG, a new member of the subgroup "PVP-SE1-like phage" of the "rV5-like viruses".</title>
        <authorList>
            <person name="Kim M."/>
            <person name="Heu S."/>
            <person name="Ryu S."/>
        </authorList>
    </citation>
    <scope>NUCLEOTIDE SEQUENCE [LARGE SCALE GENOMIC DNA]</scope>
</reference>
<dbReference type="EMBL" id="KF550303">
    <property type="protein sequence ID" value="AGZ17631.1"/>
    <property type="molecule type" value="Genomic_DNA"/>
</dbReference>
<keyword evidence="1" id="KW-0472">Membrane</keyword>
<accession>V5KSP6</accession>
<feature type="transmembrane region" description="Helical" evidence="1">
    <location>
        <begin position="20"/>
        <end position="39"/>
    </location>
</feature>
<keyword evidence="1" id="KW-1133">Transmembrane helix</keyword>
<keyword evidence="3" id="KW-1185">Reference proteome</keyword>
<evidence type="ECO:0000256" key="1">
    <source>
        <dbReference type="SAM" id="Phobius"/>
    </source>
</evidence>
<feature type="transmembrane region" description="Helical" evidence="1">
    <location>
        <begin position="77"/>
        <end position="95"/>
    </location>
</feature>
<dbReference type="OrthoDB" id="35303at10239"/>